<gene>
    <name evidence="1" type="ORF">Amon02_000175400</name>
</gene>
<proteinExistence type="predicted"/>
<evidence type="ECO:0000313" key="2">
    <source>
        <dbReference type="Proteomes" id="UP001165064"/>
    </source>
</evidence>
<dbReference type="Proteomes" id="UP001165064">
    <property type="component" value="Unassembled WGS sequence"/>
</dbReference>
<organism evidence="1 2">
    <name type="scientific">Ambrosiozyma monospora</name>
    <name type="common">Yeast</name>
    <name type="synonym">Endomycopsis monosporus</name>
    <dbReference type="NCBI Taxonomy" id="43982"/>
    <lineage>
        <taxon>Eukaryota</taxon>
        <taxon>Fungi</taxon>
        <taxon>Dikarya</taxon>
        <taxon>Ascomycota</taxon>
        <taxon>Saccharomycotina</taxon>
        <taxon>Pichiomycetes</taxon>
        <taxon>Pichiales</taxon>
        <taxon>Pichiaceae</taxon>
        <taxon>Ambrosiozyma</taxon>
    </lineage>
</organism>
<name>A0ACB5SX82_AMBMO</name>
<evidence type="ECO:0000313" key="1">
    <source>
        <dbReference type="EMBL" id="GME74407.1"/>
    </source>
</evidence>
<protein>
    <submittedName>
        <fullName evidence="1">Unnamed protein product</fullName>
    </submittedName>
</protein>
<sequence length="218" mass="24311">MSSFSFELIVWNTSYSNYDNDQHIHIYIIPISLPIFIFGSSFHKHHPKYIITIPTPTIPNTKIKISINSIPQIPTSIPIHKSKLHHSTPSQQSTISEPIEYIEKPFLSNHILSLADLPDLPSESKIIRDQIRCMHSLGCNERWSGKYLVRDSVQGQCEPGFQIGRFEAGCNTGFEWENVNANANGGDGSGMGLGRELMEFVVAPSGLVCRVNAKYAGV</sequence>
<keyword evidence="2" id="KW-1185">Reference proteome</keyword>
<comment type="caution">
    <text evidence="1">The sequence shown here is derived from an EMBL/GenBank/DDBJ whole genome shotgun (WGS) entry which is preliminary data.</text>
</comment>
<reference evidence="1" key="1">
    <citation type="submission" date="2023-04" db="EMBL/GenBank/DDBJ databases">
        <title>Ambrosiozyma monospora NBRC 10751.</title>
        <authorList>
            <person name="Ichikawa N."/>
            <person name="Sato H."/>
            <person name="Tonouchi N."/>
        </authorList>
    </citation>
    <scope>NUCLEOTIDE SEQUENCE</scope>
    <source>
        <strain evidence="1">NBRC 10751</strain>
    </source>
</reference>
<accession>A0ACB5SX82</accession>
<dbReference type="EMBL" id="BSXS01000921">
    <property type="protein sequence ID" value="GME74407.1"/>
    <property type="molecule type" value="Genomic_DNA"/>
</dbReference>